<dbReference type="GO" id="GO:0016887">
    <property type="term" value="F:ATP hydrolysis activity"/>
    <property type="evidence" value="ECO:0007669"/>
    <property type="project" value="InterPro"/>
</dbReference>
<dbReference type="InterPro" id="IPR027417">
    <property type="entry name" value="P-loop_NTPase"/>
</dbReference>
<dbReference type="KEGG" id="broo:brsh051_21420"/>
<keyword evidence="7" id="KW-1185">Reference proteome</keyword>
<evidence type="ECO:0000313" key="6">
    <source>
        <dbReference type="EMBL" id="BEH02861.1"/>
    </source>
</evidence>
<dbReference type="CDD" id="cd03214">
    <property type="entry name" value="ABC_Iron-Siderophores_B12_Hemin"/>
    <property type="match status" value="1"/>
</dbReference>
<dbReference type="EMBL" id="AP028056">
    <property type="protein sequence ID" value="BEH02861.1"/>
    <property type="molecule type" value="Genomic_DNA"/>
</dbReference>
<evidence type="ECO:0000313" key="7">
    <source>
        <dbReference type="Proteomes" id="UP001431656"/>
    </source>
</evidence>
<dbReference type="AlphaFoldDB" id="A0AAN0MI29"/>
<evidence type="ECO:0000256" key="4">
    <source>
        <dbReference type="ARBA" id="ARBA00022967"/>
    </source>
</evidence>
<evidence type="ECO:0000256" key="2">
    <source>
        <dbReference type="ARBA" id="ARBA00022741"/>
    </source>
</evidence>
<dbReference type="GO" id="GO:0005524">
    <property type="term" value="F:ATP binding"/>
    <property type="evidence" value="ECO:0007669"/>
    <property type="project" value="UniProtKB-KW"/>
</dbReference>
<reference evidence="6" key="1">
    <citation type="journal article" date="2024" name="Int. J. Syst. Evol. Microbiol.">
        <title>Brooklawnia propionicigenes sp. nov., a facultatively anaerobic, propionate-producing bacterium isolated from a methanogenic reactor treating waste from cattle farms.</title>
        <authorList>
            <person name="Akita Y."/>
            <person name="Ueki A."/>
            <person name="Tonouchi A."/>
            <person name="Sugawara Y."/>
            <person name="Honma S."/>
            <person name="Kaku N."/>
            <person name="Ueki K."/>
        </authorList>
    </citation>
    <scope>NUCLEOTIDE SEQUENCE</scope>
    <source>
        <strain evidence="6">SH051</strain>
    </source>
</reference>
<dbReference type="InterPro" id="IPR003439">
    <property type="entry name" value="ABC_transporter-like_ATP-bd"/>
</dbReference>
<proteinExistence type="predicted"/>
<dbReference type="Proteomes" id="UP001431656">
    <property type="component" value="Chromosome"/>
</dbReference>
<dbReference type="PANTHER" id="PTHR42794:SF1">
    <property type="entry name" value="HEMIN IMPORT ATP-BINDING PROTEIN HMUV"/>
    <property type="match status" value="1"/>
</dbReference>
<dbReference type="PROSITE" id="PS50893">
    <property type="entry name" value="ABC_TRANSPORTER_2"/>
    <property type="match status" value="1"/>
</dbReference>
<organism evidence="6 7">
    <name type="scientific">Brooklawnia propionicigenes</name>
    <dbReference type="NCBI Taxonomy" id="3041175"/>
    <lineage>
        <taxon>Bacteria</taxon>
        <taxon>Bacillati</taxon>
        <taxon>Actinomycetota</taxon>
        <taxon>Actinomycetes</taxon>
        <taxon>Propionibacteriales</taxon>
        <taxon>Propionibacteriaceae</taxon>
        <taxon>Brooklawnia</taxon>
    </lineage>
</organism>
<dbReference type="InterPro" id="IPR003593">
    <property type="entry name" value="AAA+_ATPase"/>
</dbReference>
<dbReference type="SUPFAM" id="SSF52540">
    <property type="entry name" value="P-loop containing nucleoside triphosphate hydrolases"/>
    <property type="match status" value="1"/>
</dbReference>
<keyword evidence="1" id="KW-0813">Transport</keyword>
<dbReference type="FunFam" id="3.40.50.300:FF:000134">
    <property type="entry name" value="Iron-enterobactin ABC transporter ATP-binding protein"/>
    <property type="match status" value="1"/>
</dbReference>
<keyword evidence="3" id="KW-0067">ATP-binding</keyword>
<dbReference type="Gene3D" id="3.40.50.300">
    <property type="entry name" value="P-loop containing nucleotide triphosphate hydrolases"/>
    <property type="match status" value="1"/>
</dbReference>
<sequence>MSAGLSLTGLTVSYGPRTVLNELSVDLTPGRVHGLIGPNGAGKSTLVKAVLGLIAYEGSVTVSGRSLASMNPRQRARHLAYLAQETSSPADFTGRQLVEMGRYARQSRFAAMSSADERAVDAALRLTGADAWAQRPVAGTSGGERQLTGLARALAQEAPVLVLDEPISALDMSHEMAVLCLLHPWLDEDPANRLVVVVLHDLSLAARFCDDLILLTPGRHGAVIAAHGTPDDVLTVDLLRAAYGIDVDVRRSPVTDSLSVTAL</sequence>
<evidence type="ECO:0000256" key="3">
    <source>
        <dbReference type="ARBA" id="ARBA00022840"/>
    </source>
</evidence>
<dbReference type="Pfam" id="PF00005">
    <property type="entry name" value="ABC_tran"/>
    <property type="match status" value="1"/>
</dbReference>
<gene>
    <name evidence="6" type="ORF">brsh051_21420</name>
</gene>
<protein>
    <recommendedName>
        <fullName evidence="5">ABC transporter domain-containing protein</fullName>
    </recommendedName>
</protein>
<dbReference type="RefSeq" id="WP_286264831.1">
    <property type="nucleotide sequence ID" value="NZ_AP028056.1"/>
</dbReference>
<name>A0AAN0MI29_9ACTN</name>
<keyword evidence="2" id="KW-0547">Nucleotide-binding</keyword>
<keyword evidence="4" id="KW-1278">Translocase</keyword>
<accession>A0AAN0MI29</accession>
<evidence type="ECO:0000259" key="5">
    <source>
        <dbReference type="PROSITE" id="PS50893"/>
    </source>
</evidence>
<dbReference type="SMART" id="SM00382">
    <property type="entry name" value="AAA"/>
    <property type="match status" value="1"/>
</dbReference>
<feature type="domain" description="ABC transporter" evidence="5">
    <location>
        <begin position="5"/>
        <end position="242"/>
    </location>
</feature>
<evidence type="ECO:0000256" key="1">
    <source>
        <dbReference type="ARBA" id="ARBA00022448"/>
    </source>
</evidence>
<dbReference type="PANTHER" id="PTHR42794">
    <property type="entry name" value="HEMIN IMPORT ATP-BINDING PROTEIN HMUV"/>
    <property type="match status" value="1"/>
</dbReference>